<keyword evidence="6" id="KW-1185">Reference proteome</keyword>
<dbReference type="EMBL" id="BRXW01000293">
    <property type="protein sequence ID" value="GMI17498.1"/>
    <property type="molecule type" value="Genomic_DNA"/>
</dbReference>
<dbReference type="Gene3D" id="2.130.10.10">
    <property type="entry name" value="YVTN repeat-like/Quinoprotein amine dehydrogenase"/>
    <property type="match status" value="2"/>
</dbReference>
<dbReference type="InterPro" id="IPR019775">
    <property type="entry name" value="WD40_repeat_CS"/>
</dbReference>
<feature type="compositionally biased region" description="Low complexity" evidence="4">
    <location>
        <begin position="223"/>
        <end position="248"/>
    </location>
</feature>
<dbReference type="InterPro" id="IPR050505">
    <property type="entry name" value="WDR55/POC1"/>
</dbReference>
<dbReference type="AlphaFoldDB" id="A0A9W7FT55"/>
<evidence type="ECO:0000256" key="1">
    <source>
        <dbReference type="ARBA" id="ARBA00022574"/>
    </source>
</evidence>
<keyword evidence="2" id="KW-0677">Repeat</keyword>
<feature type="repeat" description="WD" evidence="3">
    <location>
        <begin position="66"/>
        <end position="107"/>
    </location>
</feature>
<dbReference type="InterPro" id="IPR036322">
    <property type="entry name" value="WD40_repeat_dom_sf"/>
</dbReference>
<feature type="repeat" description="WD" evidence="3">
    <location>
        <begin position="150"/>
        <end position="182"/>
    </location>
</feature>
<evidence type="ECO:0000256" key="4">
    <source>
        <dbReference type="SAM" id="MobiDB-lite"/>
    </source>
</evidence>
<dbReference type="SUPFAM" id="SSF50978">
    <property type="entry name" value="WD40 repeat-like"/>
    <property type="match status" value="1"/>
</dbReference>
<dbReference type="InterPro" id="IPR015943">
    <property type="entry name" value="WD40/YVTN_repeat-like_dom_sf"/>
</dbReference>
<dbReference type="CDD" id="cd00200">
    <property type="entry name" value="WD40"/>
    <property type="match status" value="1"/>
</dbReference>
<keyword evidence="1 3" id="KW-0853">WD repeat</keyword>
<feature type="repeat" description="WD" evidence="3">
    <location>
        <begin position="24"/>
        <end position="65"/>
    </location>
</feature>
<dbReference type="PANTHER" id="PTHR44019">
    <property type="entry name" value="WD REPEAT-CONTAINING PROTEIN 55"/>
    <property type="match status" value="1"/>
</dbReference>
<dbReference type="Pfam" id="PF00400">
    <property type="entry name" value="WD40"/>
    <property type="match status" value="4"/>
</dbReference>
<reference evidence="6" key="1">
    <citation type="journal article" date="2023" name="Commun. Biol.">
        <title>Genome analysis of Parmales, the sister group of diatoms, reveals the evolutionary specialization of diatoms from phago-mixotrophs to photoautotrophs.</title>
        <authorList>
            <person name="Ban H."/>
            <person name="Sato S."/>
            <person name="Yoshikawa S."/>
            <person name="Yamada K."/>
            <person name="Nakamura Y."/>
            <person name="Ichinomiya M."/>
            <person name="Sato N."/>
            <person name="Blanc-Mathieu R."/>
            <person name="Endo H."/>
            <person name="Kuwata A."/>
            <person name="Ogata H."/>
        </authorList>
    </citation>
    <scope>NUCLEOTIDE SEQUENCE [LARGE SCALE GENOMIC DNA]</scope>
    <source>
        <strain evidence="6">NIES 3700</strain>
    </source>
</reference>
<sequence length="365" mass="39430">MLDCFSSRLSQIWTLPSKKFLCSLNGHSNWVRSARFSPDSRLAVSGGDDKTVRIWDVERHESIGVYQDHTEGVNSVAFHPDGTCVAAGSADRTIKLWDLRSNALLQHYPAHSDAVTKISFHESGNYLLSSGMEGSIKIWDLREGQLLYTLHGHQGACTASAFAPTGSFFATGGEDKMVMVWKTSLSTIVGGAQEPVSVKATKPRMGVSGQPLSYNSPKRGGANASSVNESMSRSRSAANNNNSRMHSSPIRSPFRNGNNNNNSTIVNQGIGGLGSNTGKEFVLEELTGGDVGDEDITSGGMPQISEAPPLPRDQLPEVLAGTLDHIVGQLDGLTRTMALLDKRLSLQEDMMARYVYREAEEGEGK</sequence>
<feature type="region of interest" description="Disordered" evidence="4">
    <location>
        <begin position="203"/>
        <end position="257"/>
    </location>
</feature>
<dbReference type="InterPro" id="IPR001680">
    <property type="entry name" value="WD40_rpt"/>
</dbReference>
<comment type="caution">
    <text evidence="5">The sequence shown here is derived from an EMBL/GenBank/DDBJ whole genome shotgun (WGS) entry which is preliminary data.</text>
</comment>
<accession>A0A9W7FT55</accession>
<evidence type="ECO:0000256" key="2">
    <source>
        <dbReference type="ARBA" id="ARBA00022737"/>
    </source>
</evidence>
<dbReference type="InterPro" id="IPR020472">
    <property type="entry name" value="WD40_PAC1"/>
</dbReference>
<gene>
    <name evidence="5" type="ORF">TrLO_g6039</name>
</gene>
<evidence type="ECO:0000313" key="5">
    <source>
        <dbReference type="EMBL" id="GMI17498.1"/>
    </source>
</evidence>
<dbReference type="SMART" id="SM00320">
    <property type="entry name" value="WD40"/>
    <property type="match status" value="4"/>
</dbReference>
<dbReference type="PRINTS" id="PR00320">
    <property type="entry name" value="GPROTEINBRPT"/>
</dbReference>
<name>A0A9W7FT55_9STRA</name>
<dbReference type="Proteomes" id="UP001165122">
    <property type="component" value="Unassembled WGS sequence"/>
</dbReference>
<protein>
    <submittedName>
        <fullName evidence="5">Uncharacterized protein</fullName>
    </submittedName>
</protein>
<dbReference type="PROSITE" id="PS50082">
    <property type="entry name" value="WD_REPEATS_2"/>
    <property type="match status" value="4"/>
</dbReference>
<dbReference type="PROSITE" id="PS50294">
    <property type="entry name" value="WD_REPEATS_REGION"/>
    <property type="match status" value="4"/>
</dbReference>
<dbReference type="PROSITE" id="PS00678">
    <property type="entry name" value="WD_REPEATS_1"/>
    <property type="match status" value="2"/>
</dbReference>
<evidence type="ECO:0000313" key="6">
    <source>
        <dbReference type="Proteomes" id="UP001165122"/>
    </source>
</evidence>
<dbReference type="OrthoDB" id="10264588at2759"/>
<proteinExistence type="predicted"/>
<feature type="repeat" description="WD" evidence="3">
    <location>
        <begin position="108"/>
        <end position="149"/>
    </location>
</feature>
<dbReference type="PANTHER" id="PTHR44019:SF8">
    <property type="entry name" value="POC1 CENTRIOLAR PROTEIN HOMOLOG"/>
    <property type="match status" value="1"/>
</dbReference>
<organism evidence="5 6">
    <name type="scientific">Triparma laevis f. longispina</name>
    <dbReference type="NCBI Taxonomy" id="1714387"/>
    <lineage>
        <taxon>Eukaryota</taxon>
        <taxon>Sar</taxon>
        <taxon>Stramenopiles</taxon>
        <taxon>Ochrophyta</taxon>
        <taxon>Bolidophyceae</taxon>
        <taxon>Parmales</taxon>
        <taxon>Triparmaceae</taxon>
        <taxon>Triparma</taxon>
    </lineage>
</organism>
<evidence type="ECO:0000256" key="3">
    <source>
        <dbReference type="PROSITE-ProRule" id="PRU00221"/>
    </source>
</evidence>